<feature type="coiled-coil region" evidence="6">
    <location>
        <begin position="59"/>
        <end position="97"/>
    </location>
</feature>
<evidence type="ECO:0000256" key="6">
    <source>
        <dbReference type="SAM" id="Coils"/>
    </source>
</evidence>
<dbReference type="Gene3D" id="3.30.930.10">
    <property type="entry name" value="Bira Bifunctional Protein, Domain 2"/>
    <property type="match status" value="1"/>
</dbReference>
<evidence type="ECO:0000256" key="1">
    <source>
        <dbReference type="ARBA" id="ARBA00022598"/>
    </source>
</evidence>
<evidence type="ECO:0000259" key="7">
    <source>
        <dbReference type="Pfam" id="PF01409"/>
    </source>
</evidence>
<evidence type="ECO:0000256" key="5">
    <source>
        <dbReference type="ARBA" id="ARBA00023146"/>
    </source>
</evidence>
<reference evidence="10" key="1">
    <citation type="submission" date="2018-06" db="EMBL/GenBank/DDBJ databases">
        <authorList>
            <consortium name="Pathogen Informatics"/>
        </authorList>
    </citation>
    <scope>NUCLEOTIDE SEQUENCE [LARGE SCALE GENOMIC DNA]</scope>
    <source>
        <strain evidence="10">NCTC10135</strain>
    </source>
</reference>
<evidence type="ECO:0000256" key="3">
    <source>
        <dbReference type="ARBA" id="ARBA00022840"/>
    </source>
</evidence>
<feature type="domain" description="Phenylalanine-tRNA ligase class II N-terminal" evidence="8">
    <location>
        <begin position="33"/>
        <end position="100"/>
    </location>
</feature>
<dbReference type="InterPro" id="IPR002319">
    <property type="entry name" value="Phenylalanyl-tRNA_Synthase"/>
</dbReference>
<evidence type="ECO:0000256" key="4">
    <source>
        <dbReference type="ARBA" id="ARBA00022917"/>
    </source>
</evidence>
<sequence>MSFKTKDERKKSKSIEKKLKNKDNKMFDLEKINNLEDLKLAKNQFSNSKELLTLMQELKQADKEKKREIGKKIQDLKNKAEDFFEEARKKITNLEIEKQLQNEFIDFAIPVQRNDFIHPVNLVAMRFREWLLMNGYIELDYSEIENDKYNFENLNIPSSHPAREMQDSLYLNENELLRTHNTGISARALEKFANNEFSQFAIGKVYRNDEEDKTHTHQFTQLDLVSVGNVSFASLIYTIKEMLSYVFEQDIQIRLRPSYFPFTEPSVEIDIFFKNKW</sequence>
<accession>A0A3B0P201</accession>
<dbReference type="EC" id="6.1.1.20" evidence="9"/>
<dbReference type="PANTHER" id="PTHR11538:SF41">
    <property type="entry name" value="PHENYLALANINE--TRNA LIGASE, MITOCHONDRIAL"/>
    <property type="match status" value="1"/>
</dbReference>
<keyword evidence="5 9" id="KW-0030">Aminoacyl-tRNA synthetase</keyword>
<evidence type="ECO:0000259" key="8">
    <source>
        <dbReference type="Pfam" id="PF02912"/>
    </source>
</evidence>
<dbReference type="GO" id="GO:0005737">
    <property type="term" value="C:cytoplasm"/>
    <property type="evidence" value="ECO:0007669"/>
    <property type="project" value="InterPro"/>
</dbReference>
<dbReference type="EMBL" id="LS991949">
    <property type="protein sequence ID" value="SYV90669.1"/>
    <property type="molecule type" value="Genomic_DNA"/>
</dbReference>
<feature type="domain" description="Phenylalanyl-tRNA synthetase" evidence="7">
    <location>
        <begin position="112"/>
        <end position="277"/>
    </location>
</feature>
<keyword evidence="2" id="KW-0547">Nucleotide-binding</keyword>
<dbReference type="InterPro" id="IPR010978">
    <property type="entry name" value="tRNA-bd_arm"/>
</dbReference>
<dbReference type="GO" id="GO:0004826">
    <property type="term" value="F:phenylalanine-tRNA ligase activity"/>
    <property type="evidence" value="ECO:0007669"/>
    <property type="project" value="UniProtKB-EC"/>
</dbReference>
<evidence type="ECO:0000313" key="10">
    <source>
        <dbReference type="Proteomes" id="UP000259864"/>
    </source>
</evidence>
<evidence type="ECO:0000313" key="9">
    <source>
        <dbReference type="EMBL" id="SYV90669.1"/>
    </source>
</evidence>
<protein>
    <submittedName>
        <fullName evidence="9">Phenylalanyl-tRNA synthetase subunit alpha</fullName>
        <ecNumber evidence="9">6.1.1.20</ecNumber>
    </submittedName>
</protein>
<feature type="non-terminal residue" evidence="9">
    <location>
        <position position="277"/>
    </location>
</feature>
<gene>
    <name evidence="9" type="primary">pheS</name>
    <name evidence="9" type="ORF">NCTC10135_01193</name>
</gene>
<dbReference type="Pfam" id="PF01409">
    <property type="entry name" value="tRNA-synt_2d"/>
    <property type="match status" value="1"/>
</dbReference>
<evidence type="ECO:0000256" key="2">
    <source>
        <dbReference type="ARBA" id="ARBA00022741"/>
    </source>
</evidence>
<dbReference type="Proteomes" id="UP000259864">
    <property type="component" value="Chromosome 1"/>
</dbReference>
<dbReference type="InterPro" id="IPR045864">
    <property type="entry name" value="aa-tRNA-synth_II/BPL/LPL"/>
</dbReference>
<keyword evidence="6" id="KW-0175">Coiled coil</keyword>
<dbReference type="GO" id="GO:0005524">
    <property type="term" value="F:ATP binding"/>
    <property type="evidence" value="ECO:0007669"/>
    <property type="project" value="UniProtKB-KW"/>
</dbReference>
<dbReference type="GO" id="GO:0006432">
    <property type="term" value="P:phenylalanyl-tRNA aminoacylation"/>
    <property type="evidence" value="ECO:0007669"/>
    <property type="project" value="InterPro"/>
</dbReference>
<keyword evidence="1 9" id="KW-0436">Ligase</keyword>
<dbReference type="STRING" id="1188234.MALK_4910"/>
<dbReference type="Pfam" id="PF02912">
    <property type="entry name" value="Phe_tRNA-synt_N"/>
    <property type="match status" value="1"/>
</dbReference>
<name>A0A3B0P201_9BACT</name>
<dbReference type="SUPFAM" id="SSF46589">
    <property type="entry name" value="tRNA-binding arm"/>
    <property type="match status" value="1"/>
</dbReference>
<dbReference type="AlphaFoldDB" id="A0A3B0P201"/>
<dbReference type="SUPFAM" id="SSF55681">
    <property type="entry name" value="Class II aaRS and biotin synthetases"/>
    <property type="match status" value="1"/>
</dbReference>
<keyword evidence="3" id="KW-0067">ATP-binding</keyword>
<organism evidence="9 10">
    <name type="scientific">Metamycoplasma alkalescens</name>
    <dbReference type="NCBI Taxonomy" id="45363"/>
    <lineage>
        <taxon>Bacteria</taxon>
        <taxon>Bacillati</taxon>
        <taxon>Mycoplasmatota</taxon>
        <taxon>Mycoplasmoidales</taxon>
        <taxon>Metamycoplasmataceae</taxon>
        <taxon>Metamycoplasma</taxon>
    </lineage>
</organism>
<dbReference type="PANTHER" id="PTHR11538">
    <property type="entry name" value="PHENYLALANYL-TRNA SYNTHETASE"/>
    <property type="match status" value="1"/>
</dbReference>
<dbReference type="KEGG" id="mala:NCTC10135_01193"/>
<dbReference type="GO" id="GO:0000049">
    <property type="term" value="F:tRNA binding"/>
    <property type="evidence" value="ECO:0007669"/>
    <property type="project" value="InterPro"/>
</dbReference>
<proteinExistence type="predicted"/>
<keyword evidence="4" id="KW-0648">Protein biosynthesis</keyword>
<dbReference type="InterPro" id="IPR004188">
    <property type="entry name" value="Phe-tRNA_ligase_II_N"/>
</dbReference>